<evidence type="ECO:0000313" key="2">
    <source>
        <dbReference type="EMBL" id="UQC82630.1"/>
    </source>
</evidence>
<dbReference type="KEGG" id="clup:CLUP02_08120"/>
<proteinExistence type="predicted"/>
<feature type="compositionally biased region" description="Gly residues" evidence="1">
    <location>
        <begin position="407"/>
        <end position="419"/>
    </location>
</feature>
<gene>
    <name evidence="2" type="ORF">CLUP02_08120</name>
</gene>
<keyword evidence="3" id="KW-1185">Reference proteome</keyword>
<organism evidence="2 3">
    <name type="scientific">Colletotrichum lupini</name>
    <dbReference type="NCBI Taxonomy" id="145971"/>
    <lineage>
        <taxon>Eukaryota</taxon>
        <taxon>Fungi</taxon>
        <taxon>Dikarya</taxon>
        <taxon>Ascomycota</taxon>
        <taxon>Pezizomycotina</taxon>
        <taxon>Sordariomycetes</taxon>
        <taxon>Hypocreomycetidae</taxon>
        <taxon>Glomerellales</taxon>
        <taxon>Glomerellaceae</taxon>
        <taxon>Colletotrichum</taxon>
        <taxon>Colletotrichum acutatum species complex</taxon>
    </lineage>
</organism>
<feature type="compositionally biased region" description="Polar residues" evidence="1">
    <location>
        <begin position="306"/>
        <end position="319"/>
    </location>
</feature>
<evidence type="ECO:0000256" key="1">
    <source>
        <dbReference type="SAM" id="MobiDB-lite"/>
    </source>
</evidence>
<feature type="region of interest" description="Disordered" evidence="1">
    <location>
        <begin position="303"/>
        <end position="337"/>
    </location>
</feature>
<feature type="region of interest" description="Disordered" evidence="1">
    <location>
        <begin position="397"/>
        <end position="419"/>
    </location>
</feature>
<evidence type="ECO:0000313" key="3">
    <source>
        <dbReference type="Proteomes" id="UP000830671"/>
    </source>
</evidence>
<feature type="region of interest" description="Disordered" evidence="1">
    <location>
        <begin position="177"/>
        <end position="203"/>
    </location>
</feature>
<reference evidence="2" key="1">
    <citation type="journal article" date="2021" name="Mol. Plant Microbe Interact.">
        <title>Complete Genome Sequence of the Plant-Pathogenic Fungus Colletotrichum lupini.</title>
        <authorList>
            <person name="Baroncelli R."/>
            <person name="Pensec F."/>
            <person name="Da Lio D."/>
            <person name="Boufleur T."/>
            <person name="Vicente I."/>
            <person name="Sarrocco S."/>
            <person name="Picot A."/>
            <person name="Baraldi E."/>
            <person name="Sukno S."/>
            <person name="Thon M."/>
            <person name="Le Floch G."/>
        </authorList>
    </citation>
    <scope>NUCLEOTIDE SEQUENCE</scope>
    <source>
        <strain evidence="2">IMI 504893</strain>
    </source>
</reference>
<dbReference type="EMBL" id="CP019476">
    <property type="protein sequence ID" value="UQC82630.1"/>
    <property type="molecule type" value="Genomic_DNA"/>
</dbReference>
<protein>
    <submittedName>
        <fullName evidence="2">Uncharacterized protein</fullName>
    </submittedName>
</protein>
<sequence length="419" mass="45866">MRQTAETWVEPSHSTAGFTLRHCGPGSELSSLKCDQLSNRSLHATPPRANSSNPSLFLPFLSPLPCGPMVHHVSMYLVSPHASQRDDVQGTESLPRGGSHAPVQWYGAFSYFSTVDRRKPMADAPLFLLPKPASPDFHDNGPLFLGRQPTADETRQDDRPLELLENIVFLRTDWQDEEANTSPLPPHSGWSTRTTAEPPSASLPTVCSVRRECDSQGSIGLALFGHRATVVSRMRREKRGPQEPRNLESPWKCSLFHNEDLDLDRREPRVRLQLDESLCPLLSHIKRAGGYNGVSLRRPTLCKDGSPSTHGRSTGTSYCWGTEKASHPRSKQASEEASDSYVAHLGCTQHSHACLRVASIPSTGASLRRKRKKKAGRYPRHSGVSIIFSVFNSSALPTLKSGPREPAGGGGGGSSSTEL</sequence>
<dbReference type="AlphaFoldDB" id="A0A9Q8ST80"/>
<feature type="compositionally biased region" description="Polar residues" evidence="1">
    <location>
        <begin position="189"/>
        <end position="203"/>
    </location>
</feature>
<dbReference type="GeneID" id="73342120"/>
<name>A0A9Q8ST80_9PEZI</name>
<dbReference type="RefSeq" id="XP_049144253.1">
    <property type="nucleotide sequence ID" value="XM_049287110.1"/>
</dbReference>
<dbReference type="Proteomes" id="UP000830671">
    <property type="component" value="Chromosome 4"/>
</dbReference>
<accession>A0A9Q8ST80</accession>